<dbReference type="Proteomes" id="UP000285084">
    <property type="component" value="Unassembled WGS sequence"/>
</dbReference>
<dbReference type="VEuPathDB" id="FungiDB:FOC4_g10000150"/>
<protein>
    <submittedName>
        <fullName evidence="2">Uncharacterized protein</fullName>
    </submittedName>
</protein>
<dbReference type="VEuPathDB" id="FungiDB:HZS61_005427"/>
<dbReference type="VEuPathDB" id="FungiDB:FOC4_g10000252"/>
<dbReference type="VEuPathDB" id="FungiDB:FOMG_18794"/>
<feature type="compositionally biased region" description="Acidic residues" evidence="1">
    <location>
        <begin position="340"/>
        <end position="356"/>
    </location>
</feature>
<feature type="region of interest" description="Disordered" evidence="1">
    <location>
        <begin position="892"/>
        <end position="919"/>
    </location>
</feature>
<feature type="compositionally biased region" description="Low complexity" evidence="1">
    <location>
        <begin position="314"/>
        <end position="325"/>
    </location>
</feature>
<feature type="compositionally biased region" description="Polar residues" evidence="1">
    <location>
        <begin position="806"/>
        <end position="838"/>
    </location>
</feature>
<feature type="compositionally biased region" description="Basic and acidic residues" evidence="1">
    <location>
        <begin position="72"/>
        <end position="84"/>
    </location>
</feature>
<name>A0A420M9J1_FUSOX</name>
<dbReference type="VEuPathDB" id="FungiDB:FOIG_16932"/>
<dbReference type="VEuPathDB" id="FungiDB:HZS61_004932"/>
<organism evidence="2 3">
    <name type="scientific">Fusarium oxysporum</name>
    <name type="common">Fusarium vascular wilt</name>
    <dbReference type="NCBI Taxonomy" id="5507"/>
    <lineage>
        <taxon>Eukaryota</taxon>
        <taxon>Fungi</taxon>
        <taxon>Dikarya</taxon>
        <taxon>Ascomycota</taxon>
        <taxon>Pezizomycotina</taxon>
        <taxon>Sordariomycetes</taxon>
        <taxon>Hypocreomycetidae</taxon>
        <taxon>Hypocreales</taxon>
        <taxon>Nectriaceae</taxon>
        <taxon>Fusarium</taxon>
        <taxon>Fusarium oxysporum species complex</taxon>
    </lineage>
</organism>
<dbReference type="VEuPathDB" id="FungiDB:FOZG_18370"/>
<evidence type="ECO:0000313" key="2">
    <source>
        <dbReference type="EMBL" id="RKK62815.1"/>
    </source>
</evidence>
<feature type="region of interest" description="Disordered" evidence="1">
    <location>
        <begin position="72"/>
        <end position="93"/>
    </location>
</feature>
<dbReference type="VEuPathDB" id="FungiDB:FOXG_14989"/>
<feature type="region of interest" description="Disordered" evidence="1">
    <location>
        <begin position="275"/>
        <end position="360"/>
    </location>
</feature>
<feature type="compositionally biased region" description="Basic and acidic residues" evidence="1">
    <location>
        <begin position="330"/>
        <end position="339"/>
    </location>
</feature>
<dbReference type="VEuPathDB" id="FungiDB:FOMG_18922"/>
<feature type="compositionally biased region" description="Acidic residues" evidence="1">
    <location>
        <begin position="291"/>
        <end position="313"/>
    </location>
</feature>
<dbReference type="VEuPathDB" id="FungiDB:FOC1_g10000395"/>
<dbReference type="VEuPathDB" id="FungiDB:FOC1_g10001154"/>
<proteinExistence type="predicted"/>
<dbReference type="EMBL" id="MRCX01000608">
    <property type="protein sequence ID" value="RKK62815.1"/>
    <property type="molecule type" value="Genomic_DNA"/>
</dbReference>
<feature type="compositionally biased region" description="Basic and acidic residues" evidence="1">
    <location>
        <begin position="908"/>
        <end position="919"/>
    </location>
</feature>
<dbReference type="VEuPathDB" id="FungiDB:FOXG_06955"/>
<feature type="region of interest" description="Disordered" evidence="1">
    <location>
        <begin position="795"/>
        <end position="838"/>
    </location>
</feature>
<sequence length="1397" mass="159715">MRRHFSEVADDCCPNIEILPRRRDIEKHFDYVYLQTWTSGSRRRYWIIERNGNLLRPVDGEEIQNHLRVVHEREQKQGQDEESRALQPTSVPPQLSYAEQRPWIERTGWDQTYSDKGRRKVLAALITMDSCPSGQAYLLARQGISGLTEGLVSSTEDEMKIAVLVKLVDPMLDRCEETARKTGRSILCWLRSTRALSTYPKPFTLVRHPSSMKKYRLLFKKFLCMVFRLYRMSSSARRRVAGLRWSGKQSGFLDAIWNHESWKEDILNALDLKTNRGDTNDGVGEQGANDSAEEDDGDESEEDETEGEDEASDDGNQGNDDSGGNVPKEAPIDNSHETASEDSDDETFADETEQDSAEGSVQELLELLFGLSLELITEPVIDGQPQTTTLIYFSGILGFSPSLETFLPARSYTPYLSGLIYVLRLLFLEYALPLQGYASLGIERRPRIHQLERLEPIRRQYMVMESQSPFEERISLRNYGHAISRSDTPPFLLHWSDDGHTVSLGDEISVSMGQFRLLPEYFIREANRLCSEMMFDWDPAIDLAQVKDDMTNNAKGFSFVLHPDNKLPKAYLDLCDRACKARHGGLLKGSDWDWSAVFRYLKKDEELRGYILGTMDCTSGQKPRCLELLSLYCANGEFGPRGIFVYNRMMVYLVRHHKAKRSTNREFIVARFLPAQVGHILYKYLVYIRPFVDMLHREGQTKYRLNSPGSPLLFRQEAGTSSKSWQTRRLTAILKAATLKVWGIPINSRQFRQLCIGITEKHVREVYEPLNRFDDKSQRASRNVVFAWQSGHRPLQHAAPTDKTMDWSSNPPRYNKSMSYSPPAQQTTIDLSSGQSSPQSLNYLQQYQQTGLDLPLDDSRCNGEDAAAFLHGIHRQTEGAFESESLRYRQQATRYQPANHKRSVKRARQQEGDSHDAASHTKRIRFLQLVPDLELNREHRLRQLRRMEPVGHAGQDPTSDGTSNWPLFGYPHELMTINVTDDRQAILDRLRGRSDISKDNNLARSQSRVRQLGDQLERWRIVGCQLCYASDEPDLDHDLENCTRADSARARQLLAWLESLRLDRFGPIYGFCSLCHEADELCREWVTMCRIRSASTEESKTHWKEVFSSATGPDGLCNNKQAVRRTIAALCAFDNQILGKTLTKFVSDKDGIDLTAEGRAAEWFERRIPLGETWIPQLLIVLDILAAAFDFLQARKRLNQRLHDEASQGSASVQNAIPSLEMSWDDEGEVAEWRRVVDWWVDKCSFCAGRGIGGKQVGHTLRQCAVGGKPLLRKGLAEAIYEEGMWALGGCRGCALPREFCQAWSRDITGAWERNQGILCQYGRQIYDTAIGFFYCKNRKYREDLMESMAAAGLNEFDGEEVAIWLGKKITVAGVESSEIMRQLRCWSKMLWETMKD</sequence>
<evidence type="ECO:0000256" key="1">
    <source>
        <dbReference type="SAM" id="MobiDB-lite"/>
    </source>
</evidence>
<dbReference type="VEuPathDB" id="FungiDB:FOC1_g10000712"/>
<gene>
    <name evidence="2" type="ORF">BFJ69_g16984</name>
</gene>
<comment type="caution">
    <text evidence="2">The sequence shown here is derived from an EMBL/GenBank/DDBJ whole genome shotgun (WGS) entry which is preliminary data.</text>
</comment>
<accession>A0A420M9J1</accession>
<dbReference type="VEuPathDB" id="FungiDB:FOZG_18290"/>
<dbReference type="VEuPathDB" id="FungiDB:FOMG_19290"/>
<reference evidence="2 3" key="1">
    <citation type="journal article" date="2018" name="Sci. Rep.">
        <title>Characterisation of pathogen-specific regions and novel effector candidates in Fusarium oxysporum f. sp. cepae.</title>
        <authorList>
            <person name="Armitage A.D."/>
            <person name="Taylor A."/>
            <person name="Sobczyk M.K."/>
            <person name="Baxter L."/>
            <person name="Greenfield B.P."/>
            <person name="Bates H.J."/>
            <person name="Wilson F."/>
            <person name="Jackson A.C."/>
            <person name="Ott S."/>
            <person name="Harrison R.J."/>
            <person name="Clarkson J.P."/>
        </authorList>
    </citation>
    <scope>NUCLEOTIDE SEQUENCE [LARGE SCALE GENOMIC DNA]</scope>
    <source>
        <strain evidence="2 3">Fo_A13</strain>
    </source>
</reference>
<evidence type="ECO:0000313" key="3">
    <source>
        <dbReference type="Proteomes" id="UP000285084"/>
    </source>
</evidence>